<gene>
    <name evidence="2" type="ORF">CCALI_01828</name>
</gene>
<dbReference type="AlphaFoldDB" id="S0EYS0"/>
<accession>S0EYS0</accession>
<dbReference type="OrthoDB" id="9814168at2"/>
<dbReference type="Proteomes" id="UP000014227">
    <property type="component" value="Chromosome I"/>
</dbReference>
<organism evidence="2 3">
    <name type="scientific">Chthonomonas calidirosea (strain DSM 23976 / ICMP 18418 / T49)</name>
    <dbReference type="NCBI Taxonomy" id="1303518"/>
    <lineage>
        <taxon>Bacteria</taxon>
        <taxon>Bacillati</taxon>
        <taxon>Armatimonadota</taxon>
        <taxon>Chthonomonadia</taxon>
        <taxon>Chthonomonadales</taxon>
        <taxon>Chthonomonadaceae</taxon>
        <taxon>Chthonomonas</taxon>
    </lineage>
</organism>
<dbReference type="PATRIC" id="fig|1303518.3.peg.1888"/>
<evidence type="ECO:0000313" key="3">
    <source>
        <dbReference type="Proteomes" id="UP000014227"/>
    </source>
</evidence>
<name>S0EYS0_CHTCT</name>
<dbReference type="KEGG" id="ccz:CCALI_01828"/>
<protein>
    <submittedName>
        <fullName evidence="2">Uncharacterized protein</fullName>
    </submittedName>
</protein>
<proteinExistence type="predicted"/>
<dbReference type="InParanoid" id="S0EYS0"/>
<keyword evidence="3" id="KW-1185">Reference proteome</keyword>
<evidence type="ECO:0000313" key="2">
    <source>
        <dbReference type="EMBL" id="CCW35640.1"/>
    </source>
</evidence>
<feature type="region of interest" description="Disordered" evidence="1">
    <location>
        <begin position="91"/>
        <end position="118"/>
    </location>
</feature>
<evidence type="ECO:0000256" key="1">
    <source>
        <dbReference type="SAM" id="MobiDB-lite"/>
    </source>
</evidence>
<dbReference type="RefSeq" id="WP_016483167.1">
    <property type="nucleotide sequence ID" value="NC_021487.1"/>
</dbReference>
<reference evidence="3" key="1">
    <citation type="submission" date="2013-03" db="EMBL/GenBank/DDBJ databases">
        <title>Genome sequence of Chthonomonas calidirosea, the first sequenced genome from the Armatimonadetes phylum (formally candidate division OP10).</title>
        <authorList>
            <person name="Lee K.C.Y."/>
            <person name="Morgan X.C."/>
            <person name="Dunfield P.F."/>
            <person name="Tamas I."/>
            <person name="Houghton K.M."/>
            <person name="Vyssotski M."/>
            <person name="Ryan J.L.J."/>
            <person name="Lagutin K."/>
            <person name="McDonald I.R."/>
            <person name="Stott M.B."/>
        </authorList>
    </citation>
    <scope>NUCLEOTIDE SEQUENCE [LARGE SCALE GENOMIC DNA]</scope>
    <source>
        <strain evidence="3">DSM 23976 / ICMP 18418 / T49</strain>
    </source>
</reference>
<dbReference type="STRING" id="454171.CP488_02263"/>
<dbReference type="EMBL" id="HF951689">
    <property type="protein sequence ID" value="CCW35640.1"/>
    <property type="molecule type" value="Genomic_DNA"/>
</dbReference>
<dbReference type="eggNOG" id="ENOG5033JM7">
    <property type="taxonomic scope" value="Bacteria"/>
</dbReference>
<feature type="compositionally biased region" description="Acidic residues" evidence="1">
    <location>
        <begin position="100"/>
        <end position="118"/>
    </location>
</feature>
<dbReference type="HOGENOM" id="CLU_2068937_0_0_0"/>
<sequence length="118" mass="13753">METSFKLTRIVRTQSSEIFLIWDGERRIGQADIHYANDTIHATIIFEVDLSVAEEEELLAQIDDDIVSSYLPRFDREDFVAHVFRGEEISRYTDSSGPLEDFEEEDGEDEEDDEDEEE</sequence>